<sequence>MEESLLRRKTKVSSIELIHIKNGRKKQALTREIQSSLLRKSAQQSTAASNSPLLRIHELLPPGGDDKAMVIRTLWFNRKE</sequence>
<gene>
    <name evidence="1" type="ORF">PXEA_LOCUS36537</name>
</gene>
<keyword evidence="2" id="KW-1185">Reference proteome</keyword>
<accession>A0A3S5CVJ8</accession>
<evidence type="ECO:0000313" key="1">
    <source>
        <dbReference type="EMBL" id="VEL43097.1"/>
    </source>
</evidence>
<dbReference type="Proteomes" id="UP000784294">
    <property type="component" value="Unassembled WGS sequence"/>
</dbReference>
<comment type="caution">
    <text evidence="1">The sequence shown here is derived from an EMBL/GenBank/DDBJ whole genome shotgun (WGS) entry which is preliminary data.</text>
</comment>
<dbReference type="AlphaFoldDB" id="A0A3S5CVJ8"/>
<proteinExistence type="predicted"/>
<dbReference type="EMBL" id="CAAALY010278792">
    <property type="protein sequence ID" value="VEL43097.1"/>
    <property type="molecule type" value="Genomic_DNA"/>
</dbReference>
<reference evidence="1" key="1">
    <citation type="submission" date="2018-11" db="EMBL/GenBank/DDBJ databases">
        <authorList>
            <consortium name="Pathogen Informatics"/>
        </authorList>
    </citation>
    <scope>NUCLEOTIDE SEQUENCE</scope>
</reference>
<evidence type="ECO:0000313" key="2">
    <source>
        <dbReference type="Proteomes" id="UP000784294"/>
    </source>
</evidence>
<name>A0A3S5CVJ8_9PLAT</name>
<protein>
    <submittedName>
        <fullName evidence="1">Uncharacterized protein</fullName>
    </submittedName>
</protein>
<organism evidence="1 2">
    <name type="scientific">Protopolystoma xenopodis</name>
    <dbReference type="NCBI Taxonomy" id="117903"/>
    <lineage>
        <taxon>Eukaryota</taxon>
        <taxon>Metazoa</taxon>
        <taxon>Spiralia</taxon>
        <taxon>Lophotrochozoa</taxon>
        <taxon>Platyhelminthes</taxon>
        <taxon>Monogenea</taxon>
        <taxon>Polyopisthocotylea</taxon>
        <taxon>Polystomatidea</taxon>
        <taxon>Polystomatidae</taxon>
        <taxon>Protopolystoma</taxon>
    </lineage>
</organism>